<organism evidence="2 3">
    <name type="scientific">Alloalcanivorax balearicus MACL04</name>
    <dbReference type="NCBI Taxonomy" id="1177182"/>
    <lineage>
        <taxon>Bacteria</taxon>
        <taxon>Pseudomonadati</taxon>
        <taxon>Pseudomonadota</taxon>
        <taxon>Gammaproteobacteria</taxon>
        <taxon>Oceanospirillales</taxon>
        <taxon>Alcanivoracaceae</taxon>
        <taxon>Alloalcanivorax</taxon>
    </lineage>
</organism>
<dbReference type="EMBL" id="ARXS01000002">
    <property type="protein sequence ID" value="MCU5781122.1"/>
    <property type="molecule type" value="Genomic_DNA"/>
</dbReference>
<keyword evidence="3" id="KW-1185">Reference proteome</keyword>
<proteinExistence type="predicted"/>
<accession>A0ABT2QUC0</accession>
<sequence length="178" mass="18925">MKPLLSIATILGIFTLQLGASAMAGTPGLTGAYYGDYLIQVRTTDDNTIRATGVAYYDWDWDFDNAEMTITNGQVNASFLGISGIFNYALTDTSAGTTTIPFTDNGDGTYSFNYNFKVFNPLFGNPGKDTEITLEITDSGGVLIIDTIDSDGDGVIGHNLPASPFPANLSIELTGSAY</sequence>
<evidence type="ECO:0000256" key="1">
    <source>
        <dbReference type="SAM" id="SignalP"/>
    </source>
</evidence>
<reference evidence="2" key="1">
    <citation type="submission" date="2012-09" db="EMBL/GenBank/DDBJ databases">
        <title>Genome Sequence of alkane-degrading Bacterium Alcanivorax balearicus MACL04.</title>
        <authorList>
            <person name="Lai Q."/>
            <person name="Shao Z."/>
        </authorList>
    </citation>
    <scope>NUCLEOTIDE SEQUENCE</scope>
    <source>
        <strain evidence="2">MACL04</strain>
    </source>
</reference>
<name>A0ABT2QUC0_9GAMM</name>
<gene>
    <name evidence="2" type="ORF">MA04_00422</name>
</gene>
<evidence type="ECO:0000313" key="3">
    <source>
        <dbReference type="Proteomes" id="UP001064106"/>
    </source>
</evidence>
<comment type="caution">
    <text evidence="2">The sequence shown here is derived from an EMBL/GenBank/DDBJ whole genome shotgun (WGS) entry which is preliminary data.</text>
</comment>
<feature type="chain" id="PRO_5046625069" evidence="1">
    <location>
        <begin position="25"/>
        <end position="178"/>
    </location>
</feature>
<protein>
    <submittedName>
        <fullName evidence="2">Uncharacterized protein</fullName>
    </submittedName>
</protein>
<keyword evidence="1" id="KW-0732">Signal</keyword>
<dbReference type="RefSeq" id="WP_063140282.1">
    <property type="nucleotide sequence ID" value="NZ_ARXS01000002.1"/>
</dbReference>
<dbReference type="Proteomes" id="UP001064106">
    <property type="component" value="Unassembled WGS sequence"/>
</dbReference>
<evidence type="ECO:0000313" key="2">
    <source>
        <dbReference type="EMBL" id="MCU5781122.1"/>
    </source>
</evidence>
<feature type="signal peptide" evidence="1">
    <location>
        <begin position="1"/>
        <end position="24"/>
    </location>
</feature>